<evidence type="ECO:0000313" key="2">
    <source>
        <dbReference type="Proteomes" id="UP000265520"/>
    </source>
</evidence>
<feature type="non-terminal residue" evidence="1">
    <location>
        <position position="46"/>
    </location>
</feature>
<sequence>MDACKRVVDDVRVKLGSSVTSMDDVTEVAPDLGPITFCDHYLLELL</sequence>
<name>A0A392SH07_9FABA</name>
<dbReference type="Proteomes" id="UP000265520">
    <property type="component" value="Unassembled WGS sequence"/>
</dbReference>
<comment type="caution">
    <text evidence="1">The sequence shown here is derived from an EMBL/GenBank/DDBJ whole genome shotgun (WGS) entry which is preliminary data.</text>
</comment>
<protein>
    <submittedName>
        <fullName evidence="1">Uncharacterized protein</fullName>
    </submittedName>
</protein>
<dbReference type="EMBL" id="LXQA010375931">
    <property type="protein sequence ID" value="MCI47707.1"/>
    <property type="molecule type" value="Genomic_DNA"/>
</dbReference>
<accession>A0A392SH07</accession>
<reference evidence="1 2" key="1">
    <citation type="journal article" date="2018" name="Front. Plant Sci.">
        <title>Red Clover (Trifolium pratense) and Zigzag Clover (T. medium) - A Picture of Genomic Similarities and Differences.</title>
        <authorList>
            <person name="Dluhosova J."/>
            <person name="Istvanek J."/>
            <person name="Nedelnik J."/>
            <person name="Repkova J."/>
        </authorList>
    </citation>
    <scope>NUCLEOTIDE SEQUENCE [LARGE SCALE GENOMIC DNA]</scope>
    <source>
        <strain evidence="2">cv. 10/8</strain>
        <tissue evidence="1">Leaf</tissue>
    </source>
</reference>
<dbReference type="AlphaFoldDB" id="A0A392SH07"/>
<proteinExistence type="predicted"/>
<evidence type="ECO:0000313" key="1">
    <source>
        <dbReference type="EMBL" id="MCI47707.1"/>
    </source>
</evidence>
<organism evidence="1 2">
    <name type="scientific">Trifolium medium</name>
    <dbReference type="NCBI Taxonomy" id="97028"/>
    <lineage>
        <taxon>Eukaryota</taxon>
        <taxon>Viridiplantae</taxon>
        <taxon>Streptophyta</taxon>
        <taxon>Embryophyta</taxon>
        <taxon>Tracheophyta</taxon>
        <taxon>Spermatophyta</taxon>
        <taxon>Magnoliopsida</taxon>
        <taxon>eudicotyledons</taxon>
        <taxon>Gunneridae</taxon>
        <taxon>Pentapetalae</taxon>
        <taxon>rosids</taxon>
        <taxon>fabids</taxon>
        <taxon>Fabales</taxon>
        <taxon>Fabaceae</taxon>
        <taxon>Papilionoideae</taxon>
        <taxon>50 kb inversion clade</taxon>
        <taxon>NPAAA clade</taxon>
        <taxon>Hologalegina</taxon>
        <taxon>IRL clade</taxon>
        <taxon>Trifolieae</taxon>
        <taxon>Trifolium</taxon>
    </lineage>
</organism>
<keyword evidence="2" id="KW-1185">Reference proteome</keyword>